<accession>A0ACB8W9F1</accession>
<organism evidence="1 2">
    <name type="scientific">Scortum barcoo</name>
    <name type="common">barcoo grunter</name>
    <dbReference type="NCBI Taxonomy" id="214431"/>
    <lineage>
        <taxon>Eukaryota</taxon>
        <taxon>Metazoa</taxon>
        <taxon>Chordata</taxon>
        <taxon>Craniata</taxon>
        <taxon>Vertebrata</taxon>
        <taxon>Euteleostomi</taxon>
        <taxon>Actinopterygii</taxon>
        <taxon>Neopterygii</taxon>
        <taxon>Teleostei</taxon>
        <taxon>Neoteleostei</taxon>
        <taxon>Acanthomorphata</taxon>
        <taxon>Eupercaria</taxon>
        <taxon>Centrarchiformes</taxon>
        <taxon>Terapontoidei</taxon>
        <taxon>Terapontidae</taxon>
        <taxon>Scortum</taxon>
    </lineage>
</organism>
<comment type="caution">
    <text evidence="1">The sequence shown here is derived from an EMBL/GenBank/DDBJ whole genome shotgun (WGS) entry which is preliminary data.</text>
</comment>
<evidence type="ECO:0000313" key="1">
    <source>
        <dbReference type="EMBL" id="KAI3364472.1"/>
    </source>
</evidence>
<proteinExistence type="predicted"/>
<name>A0ACB8W9F1_9TELE</name>
<sequence>MATGSGWQQYYCPAGQGKFGSSSASSMSFQSGIAMEYTQDLHLKMSKKIAQLTKVCHTCLPLSPLPPLPFRGENLQRKNTSSTKNGGTSFTSVSQRWVGSGVRSGTWHLGRDARSHRDLCKILRLLLGFPDSDGKSDRDNISLQLLQKISVIYALNTKNDEHEAAIATLKEAHEEEVQQILSETREKILQYKSKISDEMDLKRRIQSLEESMDLHERMKRQALAEFESYRQRVEDMQLCTEAQVDSSVTWCVCVVRGLEAAVPGMMLPSQLQHTQRVVSMSREVEEMRRSFEEKLRTFSQAQAQFEQEKRAALEELKAQHRQEIQELLRSHQSQNANYSKDQEKLGQLHKAEVDSLTERVEELKQDKKRLVEEYEAKLSKAQAFYERELEAMKRTQQLTADNLLAWKRTEAELRREFQTQEAALQKTLGKLRAELARVTDEARENREKSHKLQASLTAAESSVKDLTKQLDEVTQNSEIVEIRQKEAECELEAARDRVQQQATEILLKASQISSLQATQMTQEAAIRDLDNERSRLKDKVLRMEEERESLQNQCQALDERQKQQLQSLEKVSLCVGDLALERGEGGLHEKDVNNMRARSEEEMSQMKESQARALEEVAKKHRVTLENALNNAEKDKNRLLAIPREAGDIESEWTMFSASIVDAAVRSCGRKVSGACRGGNPRTLVVDTGSKGCRQAEEGVLSDHVGLWELLDAVDRYRQAKQAAARTDLLKAKTSGMGGVRAGGELLTSTGDIVGRWKDLLNPTNMPSTEEAEAGDSEVDSSITQAEVTEVVCRVWGLGPFAKGCSVSVRPEQELGSHCRQISRRESGLGTTGFHLCFLQDDVVLLASSGQDLQRVLGWFAAECGWDENQHLQIRGHGSSTGKGVACPLRVGGEVLPQVEKFKYLGVLFTSEGKMEREIDRRIGSRYTVMRLVYRTVVVKKELKSKALLFRSTLDTFIRVAAKTACGCFQRKRNSNKPTLCYLLSPKQEDYTHTSKKLEQQELEQQFERERLALEEQKTLLKQQLDEMREELTSKLTAANEEVTRLQEEVQQGEQDIGSAEGQISTLKEAQDKLLEELDATRARLRETSNLLTALQGELETQKRQHEAKLITTKEEEKLKMDKMALELELKWTETLRQECKKLREELREEHEEDKVSALAQLAQSKEQELSGARESWQRKVEDLLEQISLLKQSLEMQLSQSQSSLQQLQHQFSQEREHLRMQLDELQTEHQRRQQRLQEVHCCAMQDMEHARQRDLKDLEERLRHHHHAELQSLREAHRQSIETLKQQSEQELQTLRFELGGRGQSHAGPGGDMEASLRSELNHIHASAIEHLRQTHQQESAAAKLELENTLENNRTQERELLGRITELQEEVSRRKNHIAQLDHQIHTLNENISTLTKELELKGKEVLKIRSEANQQIRYDSGIQNNETTKVLVQTSRHRKLRESDASLDQF</sequence>
<keyword evidence="2" id="KW-1185">Reference proteome</keyword>
<protein>
    <submittedName>
        <fullName evidence="1">Uncharacterized protein</fullName>
    </submittedName>
</protein>
<reference evidence="1" key="1">
    <citation type="submission" date="2022-04" db="EMBL/GenBank/DDBJ databases">
        <title>Jade perch genome.</title>
        <authorList>
            <person name="Chao B."/>
        </authorList>
    </citation>
    <scope>NUCLEOTIDE SEQUENCE</scope>
    <source>
        <strain evidence="1">CB-2022</strain>
    </source>
</reference>
<evidence type="ECO:0000313" key="2">
    <source>
        <dbReference type="Proteomes" id="UP000831701"/>
    </source>
</evidence>
<dbReference type="Proteomes" id="UP000831701">
    <property type="component" value="Chromosome 13"/>
</dbReference>
<gene>
    <name evidence="1" type="ORF">L3Q82_011266</name>
</gene>
<dbReference type="EMBL" id="CM041543">
    <property type="protein sequence ID" value="KAI3364472.1"/>
    <property type="molecule type" value="Genomic_DNA"/>
</dbReference>